<dbReference type="PANTHER" id="PTHR34406:SF1">
    <property type="entry name" value="PROTEIN YCEI"/>
    <property type="match status" value="1"/>
</dbReference>
<proteinExistence type="predicted"/>
<dbReference type="OrthoDB" id="9811006at2"/>
<evidence type="ECO:0000259" key="2">
    <source>
        <dbReference type="SMART" id="SM00867"/>
    </source>
</evidence>
<feature type="signal peptide" evidence="1">
    <location>
        <begin position="1"/>
        <end position="23"/>
    </location>
</feature>
<evidence type="ECO:0000313" key="3">
    <source>
        <dbReference type="EMBL" id="SNX28048.1"/>
    </source>
</evidence>
<dbReference type="RefSeq" id="WP_096672138.1">
    <property type="nucleotide sequence ID" value="NZ_OANS01000001.1"/>
</dbReference>
<dbReference type="InterPro" id="IPR007372">
    <property type="entry name" value="Lipid/polyisoprenoid-bd_YceI"/>
</dbReference>
<protein>
    <submittedName>
        <fullName evidence="3">Polyisoprenoid-binding protein YceI</fullName>
    </submittedName>
</protein>
<dbReference type="PANTHER" id="PTHR34406">
    <property type="entry name" value="PROTEIN YCEI"/>
    <property type="match status" value="1"/>
</dbReference>
<accession>A0A240DXX1</accession>
<reference evidence="4" key="1">
    <citation type="submission" date="2017-08" db="EMBL/GenBank/DDBJ databases">
        <authorList>
            <person name="Varghese N."/>
            <person name="Submissions S."/>
        </authorList>
    </citation>
    <scope>NUCLEOTIDE SEQUENCE [LARGE SCALE GENOMIC DNA]</scope>
    <source>
        <strain evidence="4">AP-Melu-1000-B4</strain>
    </source>
</reference>
<gene>
    <name evidence="3" type="ORF">SAMN06295945_0368</name>
</gene>
<keyword evidence="4" id="KW-1185">Reference proteome</keyword>
<dbReference type="Gene3D" id="2.40.128.110">
    <property type="entry name" value="Lipid/polyisoprenoid-binding, YceI-like"/>
    <property type="match status" value="1"/>
</dbReference>
<organism evidence="3 4">
    <name type="scientific">Polynucleobacter meluiroseus</name>
    <dbReference type="NCBI Taxonomy" id="1938814"/>
    <lineage>
        <taxon>Bacteria</taxon>
        <taxon>Pseudomonadati</taxon>
        <taxon>Pseudomonadota</taxon>
        <taxon>Betaproteobacteria</taxon>
        <taxon>Burkholderiales</taxon>
        <taxon>Burkholderiaceae</taxon>
        <taxon>Polynucleobacter</taxon>
    </lineage>
</organism>
<dbReference type="SUPFAM" id="SSF101874">
    <property type="entry name" value="YceI-like"/>
    <property type="match status" value="1"/>
</dbReference>
<sequence length="193" mass="20797">MKSKLLITLLAALGLTVGFSAVAAPTTFATDANHTFAQFEYSHLGFSTQTSRFNTVSGTVTIDQAAKKGSADITIDTKSVDTGSTFFNKHIQDEDFLATTQFPTATFQSDDMIFKGDKPVALKGTLTLKGVSKPVTLKITHFECKKHPMTGADYCGANAETQVKRTEFNMGKYAPNVGDQVTILIAIEAAKKE</sequence>
<dbReference type="InterPro" id="IPR036761">
    <property type="entry name" value="TTHA0802/YceI-like_sf"/>
</dbReference>
<name>A0A240DXX1_9BURK</name>
<evidence type="ECO:0000256" key="1">
    <source>
        <dbReference type="SAM" id="SignalP"/>
    </source>
</evidence>
<dbReference type="AlphaFoldDB" id="A0A240DXX1"/>
<dbReference type="Proteomes" id="UP000218069">
    <property type="component" value="Unassembled WGS sequence"/>
</dbReference>
<dbReference type="EMBL" id="OANS01000001">
    <property type="protein sequence ID" value="SNX28048.1"/>
    <property type="molecule type" value="Genomic_DNA"/>
</dbReference>
<feature type="domain" description="Lipid/polyisoprenoid-binding YceI-like" evidence="2">
    <location>
        <begin position="27"/>
        <end position="190"/>
    </location>
</feature>
<dbReference type="SMART" id="SM00867">
    <property type="entry name" value="YceI"/>
    <property type="match status" value="1"/>
</dbReference>
<keyword evidence="1" id="KW-0732">Signal</keyword>
<feature type="chain" id="PRO_5011992118" evidence="1">
    <location>
        <begin position="24"/>
        <end position="193"/>
    </location>
</feature>
<dbReference type="Pfam" id="PF04264">
    <property type="entry name" value="YceI"/>
    <property type="match status" value="1"/>
</dbReference>
<evidence type="ECO:0000313" key="4">
    <source>
        <dbReference type="Proteomes" id="UP000218069"/>
    </source>
</evidence>